<dbReference type="InterPro" id="IPR045518">
    <property type="entry name" value="2EXR"/>
</dbReference>
<dbReference type="Pfam" id="PF20150">
    <property type="entry name" value="2EXR"/>
    <property type="match status" value="1"/>
</dbReference>
<dbReference type="OrthoDB" id="3473305at2759"/>
<reference evidence="2 3" key="1">
    <citation type="submission" date="2016-05" db="EMBL/GenBank/DDBJ databases">
        <title>A degradative enzymes factory behind the ericoid mycorrhizal symbiosis.</title>
        <authorList>
            <consortium name="DOE Joint Genome Institute"/>
            <person name="Martino E."/>
            <person name="Morin E."/>
            <person name="Grelet G."/>
            <person name="Kuo A."/>
            <person name="Kohler A."/>
            <person name="Daghino S."/>
            <person name="Barry K."/>
            <person name="Choi C."/>
            <person name="Cichocki N."/>
            <person name="Clum A."/>
            <person name="Copeland A."/>
            <person name="Hainaut M."/>
            <person name="Haridas S."/>
            <person name="Labutti K."/>
            <person name="Lindquist E."/>
            <person name="Lipzen A."/>
            <person name="Khouja H.-R."/>
            <person name="Murat C."/>
            <person name="Ohm R."/>
            <person name="Olson A."/>
            <person name="Spatafora J."/>
            <person name="Veneault-Fourrey C."/>
            <person name="Henrissat B."/>
            <person name="Grigoriev I."/>
            <person name="Martin F."/>
            <person name="Perotto S."/>
        </authorList>
    </citation>
    <scope>NUCLEOTIDE SEQUENCE [LARGE SCALE GENOMIC DNA]</scope>
    <source>
        <strain evidence="2 3">UAMH 7357</strain>
    </source>
</reference>
<dbReference type="PANTHER" id="PTHR35910:SF6">
    <property type="entry name" value="2EXR DOMAIN-CONTAINING PROTEIN"/>
    <property type="match status" value="1"/>
</dbReference>
<dbReference type="EMBL" id="KZ613510">
    <property type="protein sequence ID" value="PMD15890.1"/>
    <property type="molecule type" value="Genomic_DNA"/>
</dbReference>
<proteinExistence type="predicted"/>
<name>A0A2J6PPD2_9HELO</name>
<keyword evidence="3" id="KW-1185">Reference proteome</keyword>
<protein>
    <recommendedName>
        <fullName evidence="1">2EXR domain-containing protein</fullName>
    </recommendedName>
</protein>
<dbReference type="Proteomes" id="UP000235672">
    <property type="component" value="Unassembled WGS sequence"/>
</dbReference>
<sequence length="257" mass="29938">MSEPTSFTLFPFLLPEIRLLIWEYAIQPRIITFQCSLYNFNIQDAPQTIYLVGGDPPYEHFEIGIPQRPTSPYYLVQCYPPIVASPPLLSTCHESREVALRCGYKPWRIENEARGTRNLMWNPRLDVISLETNQRRRFFQGSCIDVLVELFPEEVKEIRNLIFETIRWPPGEDENLGQWTKILRFSNLRQLAVLVESHDRRLDFMLKHAADGVRKCLAVAKDLQMKRLDAGSTEYLKLAAWFPSNVQVVDHESDILN</sequence>
<dbReference type="PANTHER" id="PTHR35910">
    <property type="entry name" value="2EXR DOMAIN-CONTAINING PROTEIN"/>
    <property type="match status" value="1"/>
</dbReference>
<gene>
    <name evidence="2" type="ORF">NA56DRAFT_328219</name>
</gene>
<evidence type="ECO:0000313" key="2">
    <source>
        <dbReference type="EMBL" id="PMD15890.1"/>
    </source>
</evidence>
<feature type="domain" description="2EXR" evidence="1">
    <location>
        <begin position="7"/>
        <end position="128"/>
    </location>
</feature>
<evidence type="ECO:0000313" key="3">
    <source>
        <dbReference type="Proteomes" id="UP000235672"/>
    </source>
</evidence>
<organism evidence="2 3">
    <name type="scientific">Hyaloscypha hepaticicola</name>
    <dbReference type="NCBI Taxonomy" id="2082293"/>
    <lineage>
        <taxon>Eukaryota</taxon>
        <taxon>Fungi</taxon>
        <taxon>Dikarya</taxon>
        <taxon>Ascomycota</taxon>
        <taxon>Pezizomycotina</taxon>
        <taxon>Leotiomycetes</taxon>
        <taxon>Helotiales</taxon>
        <taxon>Hyaloscyphaceae</taxon>
        <taxon>Hyaloscypha</taxon>
    </lineage>
</organism>
<accession>A0A2J6PPD2</accession>
<evidence type="ECO:0000259" key="1">
    <source>
        <dbReference type="Pfam" id="PF20150"/>
    </source>
</evidence>
<dbReference type="AlphaFoldDB" id="A0A2J6PPD2"/>